<evidence type="ECO:0000256" key="4">
    <source>
        <dbReference type="SAM" id="Coils"/>
    </source>
</evidence>
<proteinExistence type="predicted"/>
<evidence type="ECO:0000313" key="5">
    <source>
        <dbReference type="EMBL" id="CAD8322508.1"/>
    </source>
</evidence>
<feature type="repeat" description="WD" evidence="3">
    <location>
        <begin position="362"/>
        <end position="403"/>
    </location>
</feature>
<keyword evidence="2" id="KW-0677">Repeat</keyword>
<dbReference type="InterPro" id="IPR036322">
    <property type="entry name" value="WD40_repeat_dom_sf"/>
</dbReference>
<dbReference type="PANTHER" id="PTHR19878">
    <property type="entry name" value="AUTOPHAGY PROTEIN 16-LIKE"/>
    <property type="match status" value="1"/>
</dbReference>
<dbReference type="Gene3D" id="2.130.10.10">
    <property type="entry name" value="YVTN repeat-like/Quinoprotein amine dehydrogenase"/>
    <property type="match status" value="3"/>
</dbReference>
<dbReference type="SUPFAM" id="SSF50978">
    <property type="entry name" value="WD40 repeat-like"/>
    <property type="match status" value="1"/>
</dbReference>
<feature type="repeat" description="WD" evidence="3">
    <location>
        <begin position="405"/>
        <end position="446"/>
    </location>
</feature>
<accession>A0A7R9WGS3</accession>
<evidence type="ECO:0008006" key="6">
    <source>
        <dbReference type="Google" id="ProtNLM"/>
    </source>
</evidence>
<protein>
    <recommendedName>
        <fullName evidence="6">Autophagy-related protein 16 domain-containing protein</fullName>
    </recommendedName>
</protein>
<dbReference type="InterPro" id="IPR045160">
    <property type="entry name" value="ATG16"/>
</dbReference>
<dbReference type="PANTHER" id="PTHR19878:SF8">
    <property type="entry name" value="AUTOPHAGY-RELATED 16, ISOFORM F"/>
    <property type="match status" value="1"/>
</dbReference>
<feature type="repeat" description="WD" evidence="3">
    <location>
        <begin position="278"/>
        <end position="320"/>
    </location>
</feature>
<dbReference type="EMBL" id="HBED01041588">
    <property type="protein sequence ID" value="CAD8322508.1"/>
    <property type="molecule type" value="Transcribed_RNA"/>
</dbReference>
<feature type="repeat" description="WD" evidence="3">
    <location>
        <begin position="448"/>
        <end position="490"/>
    </location>
</feature>
<dbReference type="PROSITE" id="PS50082">
    <property type="entry name" value="WD_REPEATS_2"/>
    <property type="match status" value="4"/>
</dbReference>
<evidence type="ECO:0000256" key="2">
    <source>
        <dbReference type="ARBA" id="ARBA00022737"/>
    </source>
</evidence>
<dbReference type="SMART" id="SM00320">
    <property type="entry name" value="WD40"/>
    <property type="match status" value="7"/>
</dbReference>
<dbReference type="CDD" id="cd00200">
    <property type="entry name" value="WD40"/>
    <property type="match status" value="1"/>
</dbReference>
<gene>
    <name evidence="5" type="ORF">TDUB1175_LOCUS20925</name>
</gene>
<sequence>MSPNETEAGDMLSFVHRSLLHRNTVETEPFKSVFQSNLALQSLVDDFQYRCEILDQKVIEQSVEIDKLSAEAGGKGPSKNEIRQREKIEKLQEQLNEKLRSEVEASAAALKSATEVSDLKDLNTSQQATISNLREENARVEKNITHLNSKLADAESVARLAEKQYMGLKDTIRSLQEENDELKKVNHELVKRTVTEKEGMVDQINKMNEMVEKLQKEVDMLKALQKQEDRRPGWLRKRMVIASPTKEESTSKDEEKDNHSRRWGAMGVICPSEPKHIIQAHPQEATAVKYDGTGTDLVATASSDSNVKIWDTSNGQVRATLRGGNGHPMLGVDISGGLAVGCGSDKTCRVWNLRTQRMIHQLAGHSHKITCVRLFHTEKEIITGSADRSLKVWDITRSTYRQTTTLRHSSTSNSVDVSSDAMTSVSGHMDGGIRFWDVRSGERTLDIQSLHQGGVTSVQFSPNNSTQILTNGRDSTLKLVDMRTCATLQVFQHPEFRTLLNYASCSLSPDGMYAAAGSTSTGDVFVWKVSDGSVEKKMKAHETGVCGLAWGSGGTSGQQVATVDRNGVLVLWA</sequence>
<dbReference type="AlphaFoldDB" id="A0A7R9WGS3"/>
<dbReference type="InterPro" id="IPR001680">
    <property type="entry name" value="WD40_rpt"/>
</dbReference>
<dbReference type="InterPro" id="IPR015943">
    <property type="entry name" value="WD40/YVTN_repeat-like_dom_sf"/>
</dbReference>
<name>A0A7R9WGS3_9STRA</name>
<dbReference type="Pfam" id="PF00400">
    <property type="entry name" value="WD40"/>
    <property type="match status" value="4"/>
</dbReference>
<dbReference type="GO" id="GO:0000045">
    <property type="term" value="P:autophagosome assembly"/>
    <property type="evidence" value="ECO:0007669"/>
    <property type="project" value="InterPro"/>
</dbReference>
<dbReference type="InterPro" id="IPR019775">
    <property type="entry name" value="WD40_repeat_CS"/>
</dbReference>
<reference evidence="5" key="1">
    <citation type="submission" date="2021-01" db="EMBL/GenBank/DDBJ databases">
        <authorList>
            <person name="Corre E."/>
            <person name="Pelletier E."/>
            <person name="Niang G."/>
            <person name="Scheremetjew M."/>
            <person name="Finn R."/>
            <person name="Kale V."/>
            <person name="Holt S."/>
            <person name="Cochrane G."/>
            <person name="Meng A."/>
            <person name="Brown T."/>
            <person name="Cohen L."/>
        </authorList>
    </citation>
    <scope>NUCLEOTIDE SEQUENCE</scope>
    <source>
        <strain evidence="5">CCMP147</strain>
    </source>
</reference>
<dbReference type="InterPro" id="IPR020472">
    <property type="entry name" value="WD40_PAC1"/>
</dbReference>
<organism evidence="5">
    <name type="scientific">Pseudictyota dubia</name>
    <dbReference type="NCBI Taxonomy" id="2749911"/>
    <lineage>
        <taxon>Eukaryota</taxon>
        <taxon>Sar</taxon>
        <taxon>Stramenopiles</taxon>
        <taxon>Ochrophyta</taxon>
        <taxon>Bacillariophyta</taxon>
        <taxon>Mediophyceae</taxon>
        <taxon>Biddulphiophycidae</taxon>
        <taxon>Eupodiscales</taxon>
        <taxon>Odontellaceae</taxon>
        <taxon>Pseudictyota</taxon>
    </lineage>
</organism>
<dbReference type="PROSITE" id="PS50294">
    <property type="entry name" value="WD_REPEATS_REGION"/>
    <property type="match status" value="3"/>
</dbReference>
<keyword evidence="1 3" id="KW-0853">WD repeat</keyword>
<evidence type="ECO:0000256" key="3">
    <source>
        <dbReference type="PROSITE-ProRule" id="PRU00221"/>
    </source>
</evidence>
<feature type="coiled-coil region" evidence="4">
    <location>
        <begin position="78"/>
        <end position="231"/>
    </location>
</feature>
<dbReference type="PROSITE" id="PS00678">
    <property type="entry name" value="WD_REPEATS_1"/>
    <property type="match status" value="3"/>
</dbReference>
<keyword evidence="4" id="KW-0175">Coiled coil</keyword>
<evidence type="ECO:0000256" key="1">
    <source>
        <dbReference type="ARBA" id="ARBA00022574"/>
    </source>
</evidence>
<dbReference type="PRINTS" id="PR00320">
    <property type="entry name" value="GPROTEINBRPT"/>
</dbReference>